<dbReference type="AlphaFoldDB" id="A0AAQ1GPN4"/>
<dbReference type="Proteomes" id="UP000183529">
    <property type="component" value="Unassembled WGS sequence"/>
</dbReference>
<evidence type="ECO:0008006" key="3">
    <source>
        <dbReference type="Google" id="ProtNLM"/>
    </source>
</evidence>
<organism evidence="1 2">
    <name type="scientific">Paraburkholderia tropica</name>
    <dbReference type="NCBI Taxonomy" id="92647"/>
    <lineage>
        <taxon>Bacteria</taxon>
        <taxon>Pseudomonadati</taxon>
        <taxon>Pseudomonadota</taxon>
        <taxon>Betaproteobacteria</taxon>
        <taxon>Burkholderiales</taxon>
        <taxon>Burkholderiaceae</taxon>
        <taxon>Paraburkholderia</taxon>
    </lineage>
</organism>
<gene>
    <name evidence="1" type="ORF">SAMN05216550_1401</name>
</gene>
<comment type="caution">
    <text evidence="1">The sequence shown here is derived from an EMBL/GenBank/DDBJ whole genome shotgun (WGS) entry which is preliminary data.</text>
</comment>
<evidence type="ECO:0000313" key="2">
    <source>
        <dbReference type="Proteomes" id="UP000183529"/>
    </source>
</evidence>
<name>A0AAQ1GPN4_9BURK</name>
<reference evidence="1 2" key="1">
    <citation type="submission" date="2016-10" db="EMBL/GenBank/DDBJ databases">
        <authorList>
            <person name="Varghese N."/>
            <person name="Submissions S."/>
        </authorList>
    </citation>
    <scope>NUCLEOTIDE SEQUENCE [LARGE SCALE GENOMIC DNA]</scope>
    <source>
        <strain evidence="1 2">LMG 22274</strain>
    </source>
</reference>
<protein>
    <recommendedName>
        <fullName evidence="3">TniQ protein</fullName>
    </recommendedName>
</protein>
<evidence type="ECO:0000313" key="1">
    <source>
        <dbReference type="EMBL" id="SEK15470.1"/>
    </source>
</evidence>
<sequence>MVRSAFAGDLASWSIGRQLAQWRWTGRWYQYYGATVGMEHLLVGRSERVCPRCIRGFGHLPAVHAFTFVTACPFHASRLLDHCPRCERAIDMMRPRLHLCQCGLDLGTVESIAVSDDEMRVISLVCRRWQLSFMRDIPPRCTDVPDEFNDLDLNDLLRVISFLCRLNEESHRTWCAVTQSKRIRAVSWRVEQVGRLLRAWPHGFENLIRRVRTPLVGGFAHGGAGGVGRASISLFSELPEPKFAFIHRLLVSNMQQGNAGIRLGLAEA</sequence>
<dbReference type="EMBL" id="FNZM01000040">
    <property type="protein sequence ID" value="SEK15470.1"/>
    <property type="molecule type" value="Genomic_DNA"/>
</dbReference>
<accession>A0AAQ1GPN4</accession>
<proteinExistence type="predicted"/>